<keyword evidence="2" id="KW-1185">Reference proteome</keyword>
<dbReference type="Proteomes" id="UP000829447">
    <property type="component" value="Linkage Group LG5"/>
</dbReference>
<evidence type="ECO:0000313" key="2">
    <source>
        <dbReference type="Proteomes" id="UP000829447"/>
    </source>
</evidence>
<dbReference type="EMBL" id="CM040458">
    <property type="protein sequence ID" value="MCI4378724.1"/>
    <property type="molecule type" value="Genomic_DNA"/>
</dbReference>
<proteinExistence type="predicted"/>
<organism evidence="1 2">
    <name type="scientific">Pangasianodon gigas</name>
    <name type="common">Mekong giant catfish</name>
    <name type="synonym">Pangasius gigas</name>
    <dbReference type="NCBI Taxonomy" id="30993"/>
    <lineage>
        <taxon>Eukaryota</taxon>
        <taxon>Metazoa</taxon>
        <taxon>Chordata</taxon>
        <taxon>Craniata</taxon>
        <taxon>Vertebrata</taxon>
        <taxon>Euteleostomi</taxon>
        <taxon>Actinopterygii</taxon>
        <taxon>Neopterygii</taxon>
        <taxon>Teleostei</taxon>
        <taxon>Ostariophysi</taxon>
        <taxon>Siluriformes</taxon>
        <taxon>Pangasiidae</taxon>
        <taxon>Pangasianodon</taxon>
    </lineage>
</organism>
<protein>
    <submittedName>
        <fullName evidence="1">Uncharacterized protein</fullName>
    </submittedName>
</protein>
<gene>
    <name evidence="1" type="ORF">PGIGA_G00219490</name>
</gene>
<comment type="caution">
    <text evidence="1">The sequence shown here is derived from an EMBL/GenBank/DDBJ whole genome shotgun (WGS) entry which is preliminary data.</text>
</comment>
<accession>A0ACC5WIV1</accession>
<sequence length="1153" mass="132937">MELALCTGALSCWNRFGPLSSSEGKLYLTQLCASNFAARPSYACKDKERRSPSPDRRRDDADEQPDQDAAPRRSSRSSGSDSDSSSEEDSDDGVMHRMKSSVAHIRRDAQDESSRPRRRSSSADRNGSGRSYSRSRSRSLSPQRRTDRARRSRDRDGDRRSDRRSSRERDGDRDRVRSRRGRSASPSQRDRPPADEPPVKKRKEELDPILTRTGGAYIPPAKLRMMQAQITDKSSLAYQRMSWEALKKSINGLINKVNVSNIANIIQELLQENIVRGRGLLARSVLQAQSASPIFTHVYAAVVAIINSKFPQIGELILKRLILNFRKGYRRNDKQQCLTASKFVAHLINQNVAHEVLCLEMLTLLLERPTDDSVEVAISFLKECGLKLTEVSPRGINDVFKMDPDFLENEEKYKAIKKEILDEGSSDSGDDAEGSDDEDDEDEDEDAEAGEDVFKMDPDFLENEEKYKAIKKEILDEGSSDSGDDAEGSDDEDDEDEDEDAEAGEDQDKVTIFDKTEVNLVSFRRTIYLAIQSSLDFEECAHKLIKMDFPDSQTKELCNMILDCCAQQRTYEKFFGLLAGRFCLLKKEYMESFEAIFQEQYDTIHRLETNKLRNVARMFAHLLYTDSIPWSVLECMRMSEETTTSSSRIFVKILFQELCAYMGLPKLNERLKDTTLQPFFEGLFPRDNPRNTRFAINFFTSIGLGGLTDELREHLKNAPKMIMTQNQDVESSDSSSSSSSSSSDSSSSGSDSSDSDSSNDSDDSSSSSGSSDSDSDAKRKKVSQRGKKHKKSSKHGCPPEERQSKRDQRQDKSEEDRHGRQDKSRKDSPDKRERATKASPNVRERGRRDSPEVRERGRRDSPEVRERRRRDSPDVRERGRRDSPDVHDRGRRDSPDVHDRGRRDSPDVRARGRRDSPDARERGRKDSPDARERGRKDSPDVRARGRRDSPDARERRRRDSPDARERGRRDSPDVRERGKRDSPDVRERGKRDSPDVRERGKRDSPDVRERGKRDSPDVRDRRRRDSPDVQERRQKDSPGVRERRRRDSPVARERSRKDSSDRGERKDRQYKNSENEDSRKNKDTKSDSQRDRECRRSREKERSKSKSRERSSKDVSSKDSYRNGMEREDKENRYRESRRREDRSVERSPRRRR</sequence>
<evidence type="ECO:0000313" key="1">
    <source>
        <dbReference type="EMBL" id="MCI4378724.1"/>
    </source>
</evidence>
<reference evidence="1 2" key="1">
    <citation type="journal article" date="2022" name="bioRxiv">
        <title>An ancient truncated duplication of the anti-Mullerian hormone receptor type 2 gene is a potential conserved master sex determinant in the Pangasiidae catfish family.</title>
        <authorList>
            <person name="Wen M."/>
            <person name="Pan Q."/>
            <person name="Jouanno E."/>
            <person name="Montfort J."/>
            <person name="Zahm M."/>
            <person name="Cabau C."/>
            <person name="Klopp C."/>
            <person name="Iampietro C."/>
            <person name="Roques C."/>
            <person name="Bouchez O."/>
            <person name="Castinel A."/>
            <person name="Donnadieu C."/>
            <person name="Parrinello H."/>
            <person name="Poncet C."/>
            <person name="Belmonte E."/>
            <person name="Gautier V."/>
            <person name="Avarre J.-C."/>
            <person name="Dugue R."/>
            <person name="Gustiano R."/>
            <person name="Ha T.T.T."/>
            <person name="Campet M."/>
            <person name="Sriphairoj K."/>
            <person name="Ribolli J."/>
            <person name="de Almeida F.L."/>
            <person name="Desvignes T."/>
            <person name="Postlethwait J.H."/>
            <person name="Bucao C.F."/>
            <person name="Robinson-Rechavi M."/>
            <person name="Bobe J."/>
            <person name="Herpin A."/>
            <person name="Guiguen Y."/>
        </authorList>
    </citation>
    <scope>NUCLEOTIDE SEQUENCE [LARGE SCALE GENOMIC DNA]</scope>
    <source>
        <strain evidence="1">YG-Dec2019</strain>
    </source>
</reference>
<name>A0ACC5WIV1_PANGG</name>